<reference evidence="3 4" key="1">
    <citation type="submission" date="2016-10" db="EMBL/GenBank/DDBJ databases">
        <authorList>
            <person name="de Groot N.N."/>
        </authorList>
    </citation>
    <scope>NUCLEOTIDE SEQUENCE [LARGE SCALE GENOMIC DNA]</scope>
    <source>
        <strain evidence="3 4">Nm22</strain>
    </source>
</reference>
<feature type="chain" id="PRO_5011628668" evidence="1">
    <location>
        <begin position="30"/>
        <end position="280"/>
    </location>
</feature>
<dbReference type="Proteomes" id="UP000199459">
    <property type="component" value="Unassembled WGS sequence"/>
</dbReference>
<sequence length="280" mass="29188">MRNLMQSLSHAVKAALITMVTLFSANIDAAGAVTSSSWTSTNHLNNSSTSISAEGAGLNPQGYTDNALLNYSAWGHAGDWFTFQNHLDGIDVSVAVNGDAAFVPGFTVWATGTSEFDGGTTNFAAEVSSAGWGTPHSFNATGKIGDNGTRWMADGQGGNVLETLGYAVANPGINHTLGTGWGETIQFGTHDVSLTNTFETGITGSTGIHSATLEFNDLAAGWYAIYVGGTDGSFAGGGYDLVVSAVPEAHTWAMLLAGMGLIGWRMRHRPRNGSTLIPVY</sequence>
<protein>
    <submittedName>
        <fullName evidence="3">PEP-CTERM motif-containing protein</fullName>
    </submittedName>
</protein>
<keyword evidence="1" id="KW-0732">Signal</keyword>
<dbReference type="EMBL" id="FOCP01000025">
    <property type="protein sequence ID" value="SEN57749.1"/>
    <property type="molecule type" value="Genomic_DNA"/>
</dbReference>
<dbReference type="STRING" id="917.SAMN05216326_13013"/>
<gene>
    <name evidence="3" type="ORF">SAMN05216325_12519</name>
</gene>
<dbReference type="Pfam" id="PF07589">
    <property type="entry name" value="PEP-CTERM"/>
    <property type="match status" value="1"/>
</dbReference>
<evidence type="ECO:0000313" key="4">
    <source>
        <dbReference type="Proteomes" id="UP000199459"/>
    </source>
</evidence>
<organism evidence="3 4">
    <name type="scientific">Nitrosomonas marina</name>
    <dbReference type="NCBI Taxonomy" id="917"/>
    <lineage>
        <taxon>Bacteria</taxon>
        <taxon>Pseudomonadati</taxon>
        <taxon>Pseudomonadota</taxon>
        <taxon>Betaproteobacteria</taxon>
        <taxon>Nitrosomonadales</taxon>
        <taxon>Nitrosomonadaceae</taxon>
        <taxon>Nitrosomonas</taxon>
    </lineage>
</organism>
<accession>A0A1H8HNQ3</accession>
<evidence type="ECO:0000256" key="1">
    <source>
        <dbReference type="SAM" id="SignalP"/>
    </source>
</evidence>
<feature type="domain" description="Ice-binding protein C-terminal" evidence="2">
    <location>
        <begin position="245"/>
        <end position="267"/>
    </location>
</feature>
<proteinExistence type="predicted"/>
<dbReference type="AlphaFoldDB" id="A0A1H8HNQ3"/>
<name>A0A1H8HNQ3_9PROT</name>
<evidence type="ECO:0000313" key="3">
    <source>
        <dbReference type="EMBL" id="SEN57749.1"/>
    </source>
</evidence>
<evidence type="ECO:0000259" key="2">
    <source>
        <dbReference type="Pfam" id="PF07589"/>
    </source>
</evidence>
<feature type="signal peptide" evidence="1">
    <location>
        <begin position="1"/>
        <end position="29"/>
    </location>
</feature>
<dbReference type="InterPro" id="IPR013424">
    <property type="entry name" value="Ice-binding_C"/>
</dbReference>
<dbReference type="RefSeq" id="WP_245738946.1">
    <property type="nucleotide sequence ID" value="NZ_FOCP01000025.1"/>
</dbReference>